<gene>
    <name evidence="1" type="ORF">CHIRRI_LOCUS2836</name>
</gene>
<dbReference type="Proteomes" id="UP001153620">
    <property type="component" value="Chromosome 1"/>
</dbReference>
<dbReference type="EMBL" id="OU895877">
    <property type="protein sequence ID" value="CAG9799878.1"/>
    <property type="molecule type" value="Genomic_DNA"/>
</dbReference>
<name>A0A9N9RMW1_9DIPT</name>
<dbReference type="OrthoDB" id="1875751at2759"/>
<protein>
    <submittedName>
        <fullName evidence="1">Uncharacterized protein</fullName>
    </submittedName>
</protein>
<accession>A0A9N9RMW1</accession>
<reference evidence="1" key="2">
    <citation type="submission" date="2022-10" db="EMBL/GenBank/DDBJ databases">
        <authorList>
            <consortium name="ENA_rothamsted_submissions"/>
            <consortium name="culmorum"/>
            <person name="King R."/>
        </authorList>
    </citation>
    <scope>NUCLEOTIDE SEQUENCE</scope>
</reference>
<reference evidence="1" key="1">
    <citation type="submission" date="2022-01" db="EMBL/GenBank/DDBJ databases">
        <authorList>
            <person name="King R."/>
        </authorList>
    </citation>
    <scope>NUCLEOTIDE SEQUENCE</scope>
</reference>
<keyword evidence="2" id="KW-1185">Reference proteome</keyword>
<sequence length="176" mass="17876">MVECKKAQPKEVMLPANLAKTRTAGRGTYGELVVLSGGPSGSSLGASVGQPTAAVRYTPYPLPAATAGHQQGSAATQILPLTTNPTSIIQYAAAPSITVGASTSNLYADAAAAALSYKRLLATTAAAAAALRSHHHHHARPQQSHAALTYPLGDLLGVQGLDLSGLYQIPTASIGL</sequence>
<organism evidence="1 2">
    <name type="scientific">Chironomus riparius</name>
    <dbReference type="NCBI Taxonomy" id="315576"/>
    <lineage>
        <taxon>Eukaryota</taxon>
        <taxon>Metazoa</taxon>
        <taxon>Ecdysozoa</taxon>
        <taxon>Arthropoda</taxon>
        <taxon>Hexapoda</taxon>
        <taxon>Insecta</taxon>
        <taxon>Pterygota</taxon>
        <taxon>Neoptera</taxon>
        <taxon>Endopterygota</taxon>
        <taxon>Diptera</taxon>
        <taxon>Nematocera</taxon>
        <taxon>Chironomoidea</taxon>
        <taxon>Chironomidae</taxon>
        <taxon>Chironominae</taxon>
        <taxon>Chironomus</taxon>
    </lineage>
</organism>
<evidence type="ECO:0000313" key="1">
    <source>
        <dbReference type="EMBL" id="CAG9799878.1"/>
    </source>
</evidence>
<proteinExistence type="predicted"/>
<dbReference type="AlphaFoldDB" id="A0A9N9RMW1"/>
<evidence type="ECO:0000313" key="2">
    <source>
        <dbReference type="Proteomes" id="UP001153620"/>
    </source>
</evidence>